<feature type="region of interest" description="Disordered" evidence="1">
    <location>
        <begin position="231"/>
        <end position="279"/>
    </location>
</feature>
<comment type="caution">
    <text evidence="2">The sequence shown here is derived from an EMBL/GenBank/DDBJ whole genome shotgun (WGS) entry which is preliminary data.</text>
</comment>
<evidence type="ECO:0000313" key="2">
    <source>
        <dbReference type="EMBL" id="HIX86367.1"/>
    </source>
</evidence>
<protein>
    <submittedName>
        <fullName evidence="2">Uncharacterized protein</fullName>
    </submittedName>
</protein>
<feature type="compositionally biased region" description="Acidic residues" evidence="1">
    <location>
        <begin position="261"/>
        <end position="279"/>
    </location>
</feature>
<evidence type="ECO:0000256" key="1">
    <source>
        <dbReference type="SAM" id="MobiDB-lite"/>
    </source>
</evidence>
<gene>
    <name evidence="2" type="ORF">H9848_07140</name>
</gene>
<reference evidence="2" key="2">
    <citation type="submission" date="2021-04" db="EMBL/GenBank/DDBJ databases">
        <authorList>
            <person name="Gilroy R."/>
        </authorList>
    </citation>
    <scope>NUCLEOTIDE SEQUENCE</scope>
    <source>
        <strain evidence="2">ChiHecec2B26-12326</strain>
    </source>
</reference>
<dbReference type="Proteomes" id="UP000823847">
    <property type="component" value="Unassembled WGS sequence"/>
</dbReference>
<sequence>MSTEIQTIRLTAMSNGAHYNFIHATIDRVEADETIKTKVAAELAALKTALAVEDANLKVSRKSSLTDSIAEWDESRDDFYIGYKSAVSGFLKLPTGDMRTAAKALWQHIIDYSIDPKMQLDRQTGMMTNFIADLETKFGTQVEALGLTVFREQMKEANDKVRELLKERDTELAPREVGATKTARRATDSAYQSLVRKVNAYAVIEGAADYQAFIDAMNAQIKRYKQEVLGQGVSGASSADTPADPSEPTDPTDPTPPSEPTEPEPGEEGGEEVDSPSEI</sequence>
<reference evidence="2" key="1">
    <citation type="journal article" date="2021" name="PeerJ">
        <title>Extensive microbial diversity within the chicken gut microbiome revealed by metagenomics and culture.</title>
        <authorList>
            <person name="Gilroy R."/>
            <person name="Ravi A."/>
            <person name="Getino M."/>
            <person name="Pursley I."/>
            <person name="Horton D.L."/>
            <person name="Alikhan N.F."/>
            <person name="Baker D."/>
            <person name="Gharbi K."/>
            <person name="Hall N."/>
            <person name="Watson M."/>
            <person name="Adriaenssens E.M."/>
            <person name="Foster-Nyarko E."/>
            <person name="Jarju S."/>
            <person name="Secka A."/>
            <person name="Antonio M."/>
            <person name="Oren A."/>
            <person name="Chaudhuri R.R."/>
            <person name="La Ragione R."/>
            <person name="Hildebrand F."/>
            <person name="Pallen M.J."/>
        </authorList>
    </citation>
    <scope>NUCLEOTIDE SEQUENCE</scope>
    <source>
        <strain evidence="2">ChiHecec2B26-12326</strain>
    </source>
</reference>
<dbReference type="AlphaFoldDB" id="A0A9D2BQ77"/>
<accession>A0A9D2BQ77</accession>
<name>A0A9D2BQ77_9BACT</name>
<proteinExistence type="predicted"/>
<organism evidence="2 3">
    <name type="scientific">Candidatus Parabacteroides intestinigallinarum</name>
    <dbReference type="NCBI Taxonomy" id="2838722"/>
    <lineage>
        <taxon>Bacteria</taxon>
        <taxon>Pseudomonadati</taxon>
        <taxon>Bacteroidota</taxon>
        <taxon>Bacteroidia</taxon>
        <taxon>Bacteroidales</taxon>
        <taxon>Tannerellaceae</taxon>
        <taxon>Parabacteroides</taxon>
    </lineage>
</organism>
<dbReference type="InterPro" id="IPR046228">
    <property type="entry name" value="DUF6261"/>
</dbReference>
<dbReference type="EMBL" id="DXEN01000054">
    <property type="protein sequence ID" value="HIX86367.1"/>
    <property type="molecule type" value="Genomic_DNA"/>
</dbReference>
<evidence type="ECO:0000313" key="3">
    <source>
        <dbReference type="Proteomes" id="UP000823847"/>
    </source>
</evidence>
<dbReference type="Pfam" id="PF19775">
    <property type="entry name" value="DUF6261"/>
    <property type="match status" value="1"/>
</dbReference>
<feature type="compositionally biased region" description="Pro residues" evidence="1">
    <location>
        <begin position="251"/>
        <end position="260"/>
    </location>
</feature>